<dbReference type="EMBL" id="CAJVQC010095778">
    <property type="protein sequence ID" value="CAG8828611.1"/>
    <property type="molecule type" value="Genomic_DNA"/>
</dbReference>
<comment type="caution">
    <text evidence="1">The sequence shown here is derived from an EMBL/GenBank/DDBJ whole genome shotgun (WGS) entry which is preliminary data.</text>
</comment>
<sequence length="58" mass="6596">MQLFATVLYTASSIRYWTISINLQPETVIDLSVACIKFESNINISDDNEPEMSEKIVN</sequence>
<organism evidence="1 2">
    <name type="scientific">Racocetra persica</name>
    <dbReference type="NCBI Taxonomy" id="160502"/>
    <lineage>
        <taxon>Eukaryota</taxon>
        <taxon>Fungi</taxon>
        <taxon>Fungi incertae sedis</taxon>
        <taxon>Mucoromycota</taxon>
        <taxon>Glomeromycotina</taxon>
        <taxon>Glomeromycetes</taxon>
        <taxon>Diversisporales</taxon>
        <taxon>Gigasporaceae</taxon>
        <taxon>Racocetra</taxon>
    </lineage>
</organism>
<reference evidence="1" key="1">
    <citation type="submission" date="2021-06" db="EMBL/GenBank/DDBJ databases">
        <authorList>
            <person name="Kallberg Y."/>
            <person name="Tangrot J."/>
            <person name="Rosling A."/>
        </authorList>
    </citation>
    <scope>NUCLEOTIDE SEQUENCE</scope>
    <source>
        <strain evidence="1">MA461A</strain>
    </source>
</reference>
<name>A0ACA9S6C6_9GLOM</name>
<evidence type="ECO:0000313" key="1">
    <source>
        <dbReference type="EMBL" id="CAG8828611.1"/>
    </source>
</evidence>
<keyword evidence="2" id="KW-1185">Reference proteome</keyword>
<evidence type="ECO:0000313" key="2">
    <source>
        <dbReference type="Proteomes" id="UP000789920"/>
    </source>
</evidence>
<dbReference type="Proteomes" id="UP000789920">
    <property type="component" value="Unassembled WGS sequence"/>
</dbReference>
<accession>A0ACA9S6C6</accession>
<proteinExistence type="predicted"/>
<gene>
    <name evidence="1" type="ORF">RPERSI_LOCUS27281</name>
</gene>
<feature type="non-terminal residue" evidence="1">
    <location>
        <position position="1"/>
    </location>
</feature>
<protein>
    <submittedName>
        <fullName evidence="1">3030_t:CDS:1</fullName>
    </submittedName>
</protein>
<feature type="non-terminal residue" evidence="1">
    <location>
        <position position="58"/>
    </location>
</feature>